<dbReference type="EMBL" id="BAAAPF010000076">
    <property type="protein sequence ID" value="GAA2123778.1"/>
    <property type="molecule type" value="Genomic_DNA"/>
</dbReference>
<feature type="transmembrane region" description="Helical" evidence="1">
    <location>
        <begin position="79"/>
        <end position="97"/>
    </location>
</feature>
<reference evidence="2 3" key="1">
    <citation type="journal article" date="2019" name="Int. J. Syst. Evol. Microbiol.">
        <title>The Global Catalogue of Microorganisms (GCM) 10K type strain sequencing project: providing services to taxonomists for standard genome sequencing and annotation.</title>
        <authorList>
            <consortium name="The Broad Institute Genomics Platform"/>
            <consortium name="The Broad Institute Genome Sequencing Center for Infectious Disease"/>
            <person name="Wu L."/>
            <person name="Ma J."/>
        </authorList>
    </citation>
    <scope>NUCLEOTIDE SEQUENCE [LARGE SCALE GENOMIC DNA]</scope>
    <source>
        <strain evidence="2 3">JCM 15481</strain>
    </source>
</reference>
<sequence length="146" mass="14978">MLRKLITTSVACAGCGVAVAWIGVTLSDSASSYEREACRDSSGICITGAEPAAAVGWFLIAVAVFALLIGVTSRERRQGWTAGLLLGPATVLVPLWLDSLSGEGEVGTSIAFWAASAIVPGVLGYVVARKRAYATDDGTGSRGDAE</sequence>
<gene>
    <name evidence="2" type="ORF">GCM10009802_28330</name>
</gene>
<organism evidence="2 3">
    <name type="scientific">Streptomyces synnematoformans</name>
    <dbReference type="NCBI Taxonomy" id="415721"/>
    <lineage>
        <taxon>Bacteria</taxon>
        <taxon>Bacillati</taxon>
        <taxon>Actinomycetota</taxon>
        <taxon>Actinomycetes</taxon>
        <taxon>Kitasatosporales</taxon>
        <taxon>Streptomycetaceae</taxon>
        <taxon>Streptomyces</taxon>
    </lineage>
</organism>
<keyword evidence="3" id="KW-1185">Reference proteome</keyword>
<comment type="caution">
    <text evidence="2">The sequence shown here is derived from an EMBL/GenBank/DDBJ whole genome shotgun (WGS) entry which is preliminary data.</text>
</comment>
<proteinExistence type="predicted"/>
<accession>A0ABN2Y8W7</accession>
<keyword evidence="1" id="KW-0472">Membrane</keyword>
<evidence type="ECO:0000313" key="3">
    <source>
        <dbReference type="Proteomes" id="UP001500443"/>
    </source>
</evidence>
<protein>
    <recommendedName>
        <fullName evidence="4">Integral membrane protein</fullName>
    </recommendedName>
</protein>
<feature type="transmembrane region" description="Helical" evidence="1">
    <location>
        <begin position="109"/>
        <end position="128"/>
    </location>
</feature>
<keyword evidence="1" id="KW-1133">Transmembrane helix</keyword>
<evidence type="ECO:0000256" key="1">
    <source>
        <dbReference type="SAM" id="Phobius"/>
    </source>
</evidence>
<dbReference type="Proteomes" id="UP001500443">
    <property type="component" value="Unassembled WGS sequence"/>
</dbReference>
<evidence type="ECO:0008006" key="4">
    <source>
        <dbReference type="Google" id="ProtNLM"/>
    </source>
</evidence>
<evidence type="ECO:0000313" key="2">
    <source>
        <dbReference type="EMBL" id="GAA2123778.1"/>
    </source>
</evidence>
<name>A0ABN2Y8W7_9ACTN</name>
<keyword evidence="1" id="KW-0812">Transmembrane</keyword>
<feature type="transmembrane region" description="Helical" evidence="1">
    <location>
        <begin position="52"/>
        <end position="72"/>
    </location>
</feature>